<organism evidence="3 4">
    <name type="scientific">Trypanosoma conorhini</name>
    <dbReference type="NCBI Taxonomy" id="83891"/>
    <lineage>
        <taxon>Eukaryota</taxon>
        <taxon>Discoba</taxon>
        <taxon>Euglenozoa</taxon>
        <taxon>Kinetoplastea</taxon>
        <taxon>Metakinetoplastina</taxon>
        <taxon>Trypanosomatida</taxon>
        <taxon>Trypanosomatidae</taxon>
        <taxon>Trypanosoma</taxon>
    </lineage>
</organism>
<sequence>MYDSTLKDVKKTRRRRKGANLMGAATSFASIPEEEVVYVADTDEALPGKISGAKDEYEDIQNAVVRNVAERQLLGGSLNIKYIEKQSESIRYSTQTAAGGLEQDSNSGLDAYYQELVVLRDTLEAEDREANAPMIRCVEEQLRRRMQQLGADELKAARAEARAEGRLLEQHPYLEGVVRAGLPLSALGLSEDDEFVALAKERAVLAAAPGDNAEALAAKEQSLRARATELAAAVVRQEAALRERM</sequence>
<keyword evidence="1" id="KW-0175">Coiled coil</keyword>
<proteinExistence type="predicted"/>
<dbReference type="RefSeq" id="XP_029224419.1">
    <property type="nucleotide sequence ID" value="XM_029375557.1"/>
</dbReference>
<gene>
    <name evidence="3" type="ORF">Tco025E_08714</name>
</gene>
<protein>
    <submittedName>
        <fullName evidence="3">Calpain-like cysteine peptidase</fullName>
    </submittedName>
</protein>
<feature type="coiled-coil region" evidence="1">
    <location>
        <begin position="109"/>
        <end position="171"/>
    </location>
</feature>
<accession>A0A422N777</accession>
<evidence type="ECO:0000313" key="3">
    <source>
        <dbReference type="EMBL" id="RNF01292.1"/>
    </source>
</evidence>
<feature type="non-terminal residue" evidence="3">
    <location>
        <position position="245"/>
    </location>
</feature>
<comment type="caution">
    <text evidence="3">The sequence shown here is derived from an EMBL/GenBank/DDBJ whole genome shotgun (WGS) entry which is preliminary data.</text>
</comment>
<evidence type="ECO:0000256" key="1">
    <source>
        <dbReference type="SAM" id="Coils"/>
    </source>
</evidence>
<dbReference type="GeneID" id="40322325"/>
<dbReference type="EMBL" id="MKKU01000833">
    <property type="protein sequence ID" value="RNF01292.1"/>
    <property type="molecule type" value="Genomic_DNA"/>
</dbReference>
<evidence type="ECO:0000313" key="4">
    <source>
        <dbReference type="Proteomes" id="UP000284403"/>
    </source>
</evidence>
<dbReference type="AlphaFoldDB" id="A0A422N777"/>
<dbReference type="Proteomes" id="UP000284403">
    <property type="component" value="Unassembled WGS sequence"/>
</dbReference>
<dbReference type="Pfam" id="PF24610">
    <property type="entry name" value="DUF7623"/>
    <property type="match status" value="1"/>
</dbReference>
<reference evidence="3 4" key="1">
    <citation type="journal article" date="2018" name="BMC Genomics">
        <title>Genomic comparison of Trypanosoma conorhini and Trypanosoma rangeli to Trypanosoma cruzi strains of high and low virulence.</title>
        <authorList>
            <person name="Bradwell K.R."/>
            <person name="Koparde V.N."/>
            <person name="Matveyev A.V."/>
            <person name="Serrano M.G."/>
            <person name="Alves J.M."/>
            <person name="Parikh H."/>
            <person name="Huang B."/>
            <person name="Lee V."/>
            <person name="Espinosa-Alvarez O."/>
            <person name="Ortiz P.A."/>
            <person name="Costa-Martins A.G."/>
            <person name="Teixeira M.M."/>
            <person name="Buck G.A."/>
        </authorList>
    </citation>
    <scope>NUCLEOTIDE SEQUENCE [LARGE SCALE GENOMIC DNA]</scope>
    <source>
        <strain evidence="3 4">025E</strain>
    </source>
</reference>
<feature type="domain" description="DUF7623" evidence="2">
    <location>
        <begin position="181"/>
        <end position="238"/>
    </location>
</feature>
<name>A0A422N777_9TRYP</name>
<evidence type="ECO:0000259" key="2">
    <source>
        <dbReference type="Pfam" id="PF24610"/>
    </source>
</evidence>
<dbReference type="InterPro" id="IPR056040">
    <property type="entry name" value="DUF7623"/>
</dbReference>
<keyword evidence="4" id="KW-1185">Reference proteome</keyword>